<proteinExistence type="predicted"/>
<feature type="region of interest" description="Disordered" evidence="1">
    <location>
        <begin position="174"/>
        <end position="193"/>
    </location>
</feature>
<dbReference type="AlphaFoldDB" id="A0AAD4NG84"/>
<name>A0AAD4NG84_9BILA</name>
<feature type="compositionally biased region" description="Polar residues" evidence="1">
    <location>
        <begin position="234"/>
        <end position="243"/>
    </location>
</feature>
<reference evidence="3" key="1">
    <citation type="submission" date="2022-01" db="EMBL/GenBank/DDBJ databases">
        <title>Genome Sequence Resource for Two Populations of Ditylenchus destructor, the Migratory Endoparasitic Phytonematode.</title>
        <authorList>
            <person name="Zhang H."/>
            <person name="Lin R."/>
            <person name="Xie B."/>
        </authorList>
    </citation>
    <scope>NUCLEOTIDE SEQUENCE</scope>
    <source>
        <strain evidence="3">BazhouSP</strain>
    </source>
</reference>
<keyword evidence="2" id="KW-1133">Transmembrane helix</keyword>
<keyword evidence="2" id="KW-0812">Transmembrane</keyword>
<feature type="compositionally biased region" description="Polar residues" evidence="1">
    <location>
        <begin position="174"/>
        <end position="186"/>
    </location>
</feature>
<organism evidence="3 4">
    <name type="scientific">Ditylenchus destructor</name>
    <dbReference type="NCBI Taxonomy" id="166010"/>
    <lineage>
        <taxon>Eukaryota</taxon>
        <taxon>Metazoa</taxon>
        <taxon>Ecdysozoa</taxon>
        <taxon>Nematoda</taxon>
        <taxon>Chromadorea</taxon>
        <taxon>Rhabditida</taxon>
        <taxon>Tylenchina</taxon>
        <taxon>Tylenchomorpha</taxon>
        <taxon>Sphaerularioidea</taxon>
        <taxon>Anguinidae</taxon>
        <taxon>Anguininae</taxon>
        <taxon>Ditylenchus</taxon>
    </lineage>
</organism>
<feature type="compositionally biased region" description="Polar residues" evidence="1">
    <location>
        <begin position="255"/>
        <end position="264"/>
    </location>
</feature>
<gene>
    <name evidence="3" type="ORF">DdX_01115</name>
</gene>
<accession>A0AAD4NG84</accession>
<sequence>MHCLVSRPGYGLVSEKCPPNTVACRIRIEHSAIEFYDYSPLYDRNQFVCVMKNEYGNEERSGCLKKRTGRVRCWCYGRSNCNTAENSKRLYTAFVSGDERHFYSVAEEIDFADIASSNDDLEAAIKISTTKRYPFPSSTTTDAPSTVAPISNTKIASHMTIPRSTISPITSEDQINTQSSKATTRGGTEISDDNASKRLKSLRYGENAYRVGFRESSNSIGKPNSIVGKPKPSISLSTGNDNPHGQKHEHRTHIQPESQSTSVPKISITTTETTEEATKMNMMTRPPSGHKLIYTPRPVMSEFDSENRVHIIHVNARDEYEHVLGSEQFSNILNTEKDRLSRVSWADGSDNAGTSFDSALMYGDEKGDPDKRVYIVEPDDPHTSQHHSDFRKRQRNGLERVSGLQKETVNLEEDTLDGNLEEYFDSAFFAPVSCGIPCMVPYIIILICIATVSLTFHA</sequence>
<protein>
    <submittedName>
        <fullName evidence="3">Uncharacterized protein</fullName>
    </submittedName>
</protein>
<dbReference type="Proteomes" id="UP001201812">
    <property type="component" value="Unassembled WGS sequence"/>
</dbReference>
<evidence type="ECO:0000256" key="2">
    <source>
        <dbReference type="SAM" id="Phobius"/>
    </source>
</evidence>
<keyword evidence="2" id="KW-0472">Membrane</keyword>
<evidence type="ECO:0000313" key="4">
    <source>
        <dbReference type="Proteomes" id="UP001201812"/>
    </source>
</evidence>
<feature type="region of interest" description="Disordered" evidence="1">
    <location>
        <begin position="215"/>
        <end position="264"/>
    </location>
</feature>
<keyword evidence="4" id="KW-1185">Reference proteome</keyword>
<dbReference type="EMBL" id="JAKKPZ010000001">
    <property type="protein sequence ID" value="KAI1728906.1"/>
    <property type="molecule type" value="Genomic_DNA"/>
</dbReference>
<feature type="transmembrane region" description="Helical" evidence="2">
    <location>
        <begin position="439"/>
        <end position="456"/>
    </location>
</feature>
<evidence type="ECO:0000313" key="3">
    <source>
        <dbReference type="EMBL" id="KAI1728906.1"/>
    </source>
</evidence>
<comment type="caution">
    <text evidence="3">The sequence shown here is derived from an EMBL/GenBank/DDBJ whole genome shotgun (WGS) entry which is preliminary data.</text>
</comment>
<evidence type="ECO:0000256" key="1">
    <source>
        <dbReference type="SAM" id="MobiDB-lite"/>
    </source>
</evidence>